<dbReference type="Gene3D" id="3.10.350.10">
    <property type="entry name" value="LysM domain"/>
    <property type="match status" value="3"/>
</dbReference>
<dbReference type="InterPro" id="IPR038765">
    <property type="entry name" value="Papain-like_cys_pep_sf"/>
</dbReference>
<gene>
    <name evidence="9" type="ORF">GCM10023230_25960</name>
</gene>
<feature type="domain" description="LysM" evidence="7">
    <location>
        <begin position="173"/>
        <end position="216"/>
    </location>
</feature>
<evidence type="ECO:0000256" key="6">
    <source>
        <dbReference type="ARBA" id="ARBA00022807"/>
    </source>
</evidence>
<feature type="domain" description="NlpC/P60" evidence="8">
    <location>
        <begin position="312"/>
        <end position="438"/>
    </location>
</feature>
<dbReference type="PANTHER" id="PTHR47360:SF1">
    <property type="entry name" value="ENDOPEPTIDASE NLPC-RELATED"/>
    <property type="match status" value="1"/>
</dbReference>
<dbReference type="SUPFAM" id="SSF54001">
    <property type="entry name" value="Cysteine proteinases"/>
    <property type="match status" value="1"/>
</dbReference>
<protein>
    <submittedName>
        <fullName evidence="9">Peptidoglycan endopeptidase</fullName>
    </submittedName>
</protein>
<dbReference type="InterPro" id="IPR018392">
    <property type="entry name" value="LysM"/>
</dbReference>
<keyword evidence="3" id="KW-0732">Signal</keyword>
<keyword evidence="2" id="KW-0645">Protease</keyword>
<dbReference type="InterPro" id="IPR036779">
    <property type="entry name" value="LysM_dom_sf"/>
</dbReference>
<keyword evidence="6" id="KW-0788">Thiol protease</keyword>
<accession>A0ABP9A5G9</accession>
<dbReference type="InterPro" id="IPR000064">
    <property type="entry name" value="NLP_P60_dom"/>
</dbReference>
<evidence type="ECO:0000256" key="3">
    <source>
        <dbReference type="ARBA" id="ARBA00022729"/>
    </source>
</evidence>
<evidence type="ECO:0000259" key="8">
    <source>
        <dbReference type="PROSITE" id="PS51935"/>
    </source>
</evidence>
<keyword evidence="5" id="KW-0378">Hydrolase</keyword>
<evidence type="ECO:0000256" key="5">
    <source>
        <dbReference type="ARBA" id="ARBA00022801"/>
    </source>
</evidence>
<dbReference type="Pfam" id="PF01476">
    <property type="entry name" value="LysM"/>
    <property type="match status" value="3"/>
</dbReference>
<dbReference type="Proteomes" id="UP001500141">
    <property type="component" value="Unassembled WGS sequence"/>
</dbReference>
<dbReference type="CDD" id="cd00118">
    <property type="entry name" value="LysM"/>
    <property type="match status" value="3"/>
</dbReference>
<evidence type="ECO:0000256" key="1">
    <source>
        <dbReference type="ARBA" id="ARBA00007074"/>
    </source>
</evidence>
<comment type="caution">
    <text evidence="9">The sequence shown here is derived from an EMBL/GenBank/DDBJ whole genome shotgun (WGS) entry which is preliminary data.</text>
</comment>
<comment type="similarity">
    <text evidence="1">Belongs to the peptidase C40 family.</text>
</comment>
<reference evidence="10" key="1">
    <citation type="journal article" date="2019" name="Int. J. Syst. Evol. Microbiol.">
        <title>The Global Catalogue of Microorganisms (GCM) 10K type strain sequencing project: providing services to taxonomists for standard genome sequencing and annotation.</title>
        <authorList>
            <consortium name="The Broad Institute Genomics Platform"/>
            <consortium name="The Broad Institute Genome Sequencing Center for Infectious Disease"/>
            <person name="Wu L."/>
            <person name="Ma J."/>
        </authorList>
    </citation>
    <scope>NUCLEOTIDE SEQUENCE [LARGE SCALE GENOMIC DNA]</scope>
    <source>
        <strain evidence="10">JCM 18198</strain>
    </source>
</reference>
<evidence type="ECO:0000256" key="4">
    <source>
        <dbReference type="ARBA" id="ARBA00022737"/>
    </source>
</evidence>
<dbReference type="PANTHER" id="PTHR47360">
    <property type="entry name" value="MUREIN DD-ENDOPEPTIDASE MEPS/MUREIN LD-CARBOXYPEPTIDASE"/>
    <property type="match status" value="1"/>
</dbReference>
<dbReference type="Gene3D" id="3.90.1720.10">
    <property type="entry name" value="endopeptidase domain like (from Nostoc punctiforme)"/>
    <property type="match status" value="1"/>
</dbReference>
<dbReference type="EMBL" id="BAABIP010000022">
    <property type="protein sequence ID" value="GAA4774125.1"/>
    <property type="molecule type" value="Genomic_DNA"/>
</dbReference>
<evidence type="ECO:0000313" key="9">
    <source>
        <dbReference type="EMBL" id="GAA4774125.1"/>
    </source>
</evidence>
<feature type="domain" description="LysM" evidence="7">
    <location>
        <begin position="24"/>
        <end position="67"/>
    </location>
</feature>
<name>A0ABP9A5G9_9FLAO</name>
<proteinExistence type="inferred from homology"/>
<organism evidence="9 10">
    <name type="scientific">Flavobacterium hankyongi</name>
    <dbReference type="NCBI Taxonomy" id="1176532"/>
    <lineage>
        <taxon>Bacteria</taxon>
        <taxon>Pseudomonadati</taxon>
        <taxon>Bacteroidota</taxon>
        <taxon>Flavobacteriia</taxon>
        <taxon>Flavobacteriales</taxon>
        <taxon>Flavobacteriaceae</taxon>
        <taxon>Flavobacterium</taxon>
    </lineage>
</organism>
<dbReference type="PROSITE" id="PS51935">
    <property type="entry name" value="NLPC_P60"/>
    <property type="match status" value="1"/>
</dbReference>
<feature type="domain" description="LysM" evidence="7">
    <location>
        <begin position="81"/>
        <end position="125"/>
    </location>
</feature>
<evidence type="ECO:0000259" key="7">
    <source>
        <dbReference type="PROSITE" id="PS51782"/>
    </source>
</evidence>
<dbReference type="PROSITE" id="PS51782">
    <property type="entry name" value="LYSM"/>
    <property type="match status" value="3"/>
</dbReference>
<dbReference type="InterPro" id="IPR052062">
    <property type="entry name" value="Murein_DD/LD_carboxypeptidase"/>
</dbReference>
<dbReference type="RefSeq" id="WP_264543434.1">
    <property type="nucleotide sequence ID" value="NZ_BAABIP010000022.1"/>
</dbReference>
<evidence type="ECO:0000256" key="2">
    <source>
        <dbReference type="ARBA" id="ARBA00022670"/>
    </source>
</evidence>
<sequence>MKLQKLLTLFLFVITNVVFSQENIKHSVSKGESVYSIAQKYNVKPAEILALNPKAKKTLQLNMVLQIPSKNKVEEKKSETVEHEVAAKETLYGLSKKYNTSIDKIKEANPIIETEGLKIGLKLIIPIGESKVDAVASKKEEKPIQKEEVKKIEKASIVQKEEVKEVSISGEQIVHEVQPKETKYGISKKYGVSIAELESLNPEIKNGLAVGVKLLVKKGSQNENVILENKKETKVAVVGKSEEKPIAEKKVEKKEDKKSGSQFKVIGRVESDKNDEVADVKPQIEESDEEVDETTQTQTEVVEVEPLTPENMTKAEFLISKASENLGARYRSGATGNGGFDCSGLMFSTFKNIEMTLPRSSRDMAANAGVRIDRSQAQKGDLIFFATRGRGVSHVGMITEVAEDEIKFIHSSTSAGVIISSVKEPYYARRFVQINRVLN</sequence>
<dbReference type="SUPFAM" id="SSF54106">
    <property type="entry name" value="LysM domain"/>
    <property type="match status" value="3"/>
</dbReference>
<dbReference type="Pfam" id="PF00877">
    <property type="entry name" value="NLPC_P60"/>
    <property type="match status" value="1"/>
</dbReference>
<keyword evidence="10" id="KW-1185">Reference proteome</keyword>
<keyword evidence="4" id="KW-0677">Repeat</keyword>
<dbReference type="SMART" id="SM00257">
    <property type="entry name" value="LysM"/>
    <property type="match status" value="3"/>
</dbReference>
<evidence type="ECO:0000313" key="10">
    <source>
        <dbReference type="Proteomes" id="UP001500141"/>
    </source>
</evidence>